<evidence type="ECO:0000256" key="1">
    <source>
        <dbReference type="ARBA" id="ARBA00010016"/>
    </source>
</evidence>
<comment type="similarity">
    <text evidence="1">Belongs to the QWRF family.</text>
</comment>
<dbReference type="PANTHER" id="PTHR31807:SF37">
    <property type="entry name" value="HAUS AUGMIN-LIKE COMPLEX SUBUNIT 8"/>
    <property type="match status" value="1"/>
</dbReference>
<proteinExistence type="inferred from homology"/>
<dbReference type="AlphaFoldDB" id="A0AAW2XC17"/>
<comment type="caution">
    <text evidence="3">The sequence shown here is derived from an EMBL/GenBank/DDBJ whole genome shotgun (WGS) entry which is preliminary data.</text>
</comment>
<dbReference type="GO" id="GO:0005880">
    <property type="term" value="C:nuclear microtubule"/>
    <property type="evidence" value="ECO:0007669"/>
    <property type="project" value="TreeGrafter"/>
</dbReference>
<reference evidence="3" key="1">
    <citation type="submission" date="2020-06" db="EMBL/GenBank/DDBJ databases">
        <authorList>
            <person name="Li T."/>
            <person name="Hu X."/>
            <person name="Zhang T."/>
            <person name="Song X."/>
            <person name="Zhang H."/>
            <person name="Dai N."/>
            <person name="Sheng W."/>
            <person name="Hou X."/>
            <person name="Wei L."/>
        </authorList>
    </citation>
    <scope>NUCLEOTIDE SEQUENCE</scope>
    <source>
        <strain evidence="3">KEN1</strain>
        <tissue evidence="3">Leaf</tissue>
    </source>
</reference>
<dbReference type="InterPro" id="IPR007573">
    <property type="entry name" value="QWRF"/>
</dbReference>
<gene>
    <name evidence="3" type="ORF">Slati_1111000</name>
</gene>
<sequence>MDNRWENLHFPDRCDITDKMSKISSLSHTKMDARSIRRLSLDALSKPLHKSASDLLMLVSSDDSGKEISYGSILDDFSLRRPGSSSSLDRSSLLNAARAQLLSPKSGTPSPSVSRGISQSRSKAVNPPSRGSSPTRVRPSSPSGPQNSASILSFIADIKDGKKAENVEDVHQLRLLYNRHLQWQYTNVRTDAALHSQKVKAEKMLYNVWRTIVDLWDSVEEKRSDLQQLRLRLKLYSILDNQLTFLDEWASVERDHTNSLTWTIQDLQATTLRIPAAGGARADTKTVKAALCSAVDVMQALGSSLSSILPQVEGMNYLVSELANLAVLERAMLDECESILGSTAALQVEEYSLRTHLLQMKQSWRNGEPSVFWLLR</sequence>
<dbReference type="Pfam" id="PF04484">
    <property type="entry name" value="QWRF"/>
    <property type="match status" value="1"/>
</dbReference>
<accession>A0AAW2XC17</accession>
<evidence type="ECO:0000256" key="2">
    <source>
        <dbReference type="SAM" id="MobiDB-lite"/>
    </source>
</evidence>
<organism evidence="3">
    <name type="scientific">Sesamum latifolium</name>
    <dbReference type="NCBI Taxonomy" id="2727402"/>
    <lineage>
        <taxon>Eukaryota</taxon>
        <taxon>Viridiplantae</taxon>
        <taxon>Streptophyta</taxon>
        <taxon>Embryophyta</taxon>
        <taxon>Tracheophyta</taxon>
        <taxon>Spermatophyta</taxon>
        <taxon>Magnoliopsida</taxon>
        <taxon>eudicotyledons</taxon>
        <taxon>Gunneridae</taxon>
        <taxon>Pentapetalae</taxon>
        <taxon>asterids</taxon>
        <taxon>lamiids</taxon>
        <taxon>Lamiales</taxon>
        <taxon>Pedaliaceae</taxon>
        <taxon>Sesamum</taxon>
    </lineage>
</organism>
<name>A0AAW2XC17_9LAMI</name>
<feature type="compositionally biased region" description="Low complexity" evidence="2">
    <location>
        <begin position="127"/>
        <end position="145"/>
    </location>
</feature>
<protein>
    <submittedName>
        <fullName evidence="3">AUGMIN subunit</fullName>
    </submittedName>
</protein>
<reference evidence="3" key="2">
    <citation type="journal article" date="2024" name="Plant">
        <title>Genomic evolution and insights into agronomic trait innovations of Sesamum species.</title>
        <authorList>
            <person name="Miao H."/>
            <person name="Wang L."/>
            <person name="Qu L."/>
            <person name="Liu H."/>
            <person name="Sun Y."/>
            <person name="Le M."/>
            <person name="Wang Q."/>
            <person name="Wei S."/>
            <person name="Zheng Y."/>
            <person name="Lin W."/>
            <person name="Duan Y."/>
            <person name="Cao H."/>
            <person name="Xiong S."/>
            <person name="Wang X."/>
            <person name="Wei L."/>
            <person name="Li C."/>
            <person name="Ma Q."/>
            <person name="Ju M."/>
            <person name="Zhao R."/>
            <person name="Li G."/>
            <person name="Mu C."/>
            <person name="Tian Q."/>
            <person name="Mei H."/>
            <person name="Zhang T."/>
            <person name="Gao T."/>
            <person name="Zhang H."/>
        </authorList>
    </citation>
    <scope>NUCLEOTIDE SEQUENCE</scope>
    <source>
        <tissue evidence="3">Leaf</tissue>
    </source>
</reference>
<dbReference type="GO" id="GO:0008017">
    <property type="term" value="F:microtubule binding"/>
    <property type="evidence" value="ECO:0007669"/>
    <property type="project" value="TreeGrafter"/>
</dbReference>
<dbReference type="EMBL" id="JACGWN010000004">
    <property type="protein sequence ID" value="KAL0451329.1"/>
    <property type="molecule type" value="Genomic_DNA"/>
</dbReference>
<feature type="region of interest" description="Disordered" evidence="2">
    <location>
        <begin position="101"/>
        <end position="148"/>
    </location>
</feature>
<dbReference type="PANTHER" id="PTHR31807">
    <property type="entry name" value="AUGMIN FAMILY MEMBER"/>
    <property type="match status" value="1"/>
</dbReference>
<dbReference type="GO" id="GO:0051225">
    <property type="term" value="P:spindle assembly"/>
    <property type="evidence" value="ECO:0007669"/>
    <property type="project" value="TreeGrafter"/>
</dbReference>
<feature type="compositionally biased region" description="Polar residues" evidence="2">
    <location>
        <begin position="103"/>
        <end position="123"/>
    </location>
</feature>
<evidence type="ECO:0000313" key="3">
    <source>
        <dbReference type="EMBL" id="KAL0451329.1"/>
    </source>
</evidence>
<dbReference type="GO" id="GO:0005737">
    <property type="term" value="C:cytoplasm"/>
    <property type="evidence" value="ECO:0007669"/>
    <property type="project" value="TreeGrafter"/>
</dbReference>